<evidence type="ECO:0000313" key="1">
    <source>
        <dbReference type="EMBL" id="CAB4824877.1"/>
    </source>
</evidence>
<protein>
    <submittedName>
        <fullName evidence="1">Unannotated protein</fullName>
    </submittedName>
</protein>
<reference evidence="1" key="1">
    <citation type="submission" date="2020-05" db="EMBL/GenBank/DDBJ databases">
        <authorList>
            <person name="Chiriac C."/>
            <person name="Salcher M."/>
            <person name="Ghai R."/>
            <person name="Kavagutti S V."/>
        </authorList>
    </citation>
    <scope>NUCLEOTIDE SEQUENCE</scope>
</reference>
<sequence>MVGDHGGDALHLVEFAAQPGHTIADSQTLAGRCSESDDDLGCDDGDLGENKRQAGGHLHIRWGAVGGAL</sequence>
<accession>A0A6J6ZWE0</accession>
<gene>
    <name evidence="1" type="ORF">UFOPK3124_01252</name>
</gene>
<name>A0A6J6ZWE0_9ZZZZ</name>
<dbReference type="AlphaFoldDB" id="A0A6J6ZWE0"/>
<dbReference type="EMBL" id="CAFAAY010000151">
    <property type="protein sequence ID" value="CAB4824877.1"/>
    <property type="molecule type" value="Genomic_DNA"/>
</dbReference>
<organism evidence="1">
    <name type="scientific">freshwater metagenome</name>
    <dbReference type="NCBI Taxonomy" id="449393"/>
    <lineage>
        <taxon>unclassified sequences</taxon>
        <taxon>metagenomes</taxon>
        <taxon>ecological metagenomes</taxon>
    </lineage>
</organism>
<proteinExistence type="predicted"/>